<proteinExistence type="predicted"/>
<organism evidence="1 2">
    <name type="scientific">Nezara viridula</name>
    <name type="common">Southern green stink bug</name>
    <name type="synonym">Cimex viridulus</name>
    <dbReference type="NCBI Taxonomy" id="85310"/>
    <lineage>
        <taxon>Eukaryota</taxon>
        <taxon>Metazoa</taxon>
        <taxon>Ecdysozoa</taxon>
        <taxon>Arthropoda</taxon>
        <taxon>Hexapoda</taxon>
        <taxon>Insecta</taxon>
        <taxon>Pterygota</taxon>
        <taxon>Neoptera</taxon>
        <taxon>Paraneoptera</taxon>
        <taxon>Hemiptera</taxon>
        <taxon>Heteroptera</taxon>
        <taxon>Panheteroptera</taxon>
        <taxon>Pentatomomorpha</taxon>
        <taxon>Pentatomoidea</taxon>
        <taxon>Pentatomidae</taxon>
        <taxon>Pentatominae</taxon>
        <taxon>Nezara</taxon>
    </lineage>
</organism>
<protein>
    <submittedName>
        <fullName evidence="1">Uncharacterized protein</fullName>
    </submittedName>
</protein>
<accession>A0A9P0MX86</accession>
<reference evidence="1" key="1">
    <citation type="submission" date="2022-01" db="EMBL/GenBank/DDBJ databases">
        <authorList>
            <person name="King R."/>
        </authorList>
    </citation>
    <scope>NUCLEOTIDE SEQUENCE</scope>
</reference>
<dbReference type="Proteomes" id="UP001152798">
    <property type="component" value="Chromosome 7"/>
</dbReference>
<dbReference type="AlphaFoldDB" id="A0A9P0MX86"/>
<name>A0A9P0MX86_NEZVI</name>
<sequence>MEPRLACRHSLFKMQLGYFVLYLACFIGLAVGDSSCMSKRLCTLEFIPICARSERQSKTETFSNNCFLDSRVACGEGSLGLSVVAIDLFLPENFQKCVNEQICPGEPAFVCALHKRWNALMTFQTPCKVNAWIKCGEGVAVSPFLIKPVSPLLIDPAGTELERVRNDLPTVPPFHIEPAVSIILSRWNSSVPFHIYVGAGYGQCKVPFTCPVVYRPVCGYKIINPWGTFYYEYREFTNRCMFDHCSDEIENCEIRLYFVNNLGLRDLKNDLDSEKTVLLTPSFESSPEGPCATSYIACTVIALAV</sequence>
<gene>
    <name evidence="1" type="ORF">NEZAVI_LOCUS14901</name>
</gene>
<keyword evidence="2" id="KW-1185">Reference proteome</keyword>
<evidence type="ECO:0000313" key="2">
    <source>
        <dbReference type="Proteomes" id="UP001152798"/>
    </source>
</evidence>
<evidence type="ECO:0000313" key="1">
    <source>
        <dbReference type="EMBL" id="CAH1407096.1"/>
    </source>
</evidence>
<dbReference type="OrthoDB" id="10627870at2759"/>
<dbReference type="EMBL" id="OV725083">
    <property type="protein sequence ID" value="CAH1407096.1"/>
    <property type="molecule type" value="Genomic_DNA"/>
</dbReference>